<evidence type="ECO:0000259" key="7">
    <source>
        <dbReference type="Pfam" id="PF04719"/>
    </source>
</evidence>
<name>A0A9P8L3L9_9PEZI</name>
<accession>A0A9P8L3L9</accession>
<dbReference type="Pfam" id="PF04719">
    <property type="entry name" value="TAFII28"/>
    <property type="match status" value="1"/>
</dbReference>
<organism evidence="8 9">
    <name type="scientific">Glutinoglossum americanum</name>
    <dbReference type="NCBI Taxonomy" id="1670608"/>
    <lineage>
        <taxon>Eukaryota</taxon>
        <taxon>Fungi</taxon>
        <taxon>Dikarya</taxon>
        <taxon>Ascomycota</taxon>
        <taxon>Pezizomycotina</taxon>
        <taxon>Geoglossomycetes</taxon>
        <taxon>Geoglossales</taxon>
        <taxon>Geoglossaceae</taxon>
        <taxon>Glutinoglossum</taxon>
    </lineage>
</organism>
<feature type="compositionally biased region" description="Polar residues" evidence="6">
    <location>
        <begin position="1"/>
        <end position="19"/>
    </location>
</feature>
<gene>
    <name evidence="8" type="ORF">FGG08_000605</name>
</gene>
<keyword evidence="4" id="KW-0804">Transcription</keyword>
<keyword evidence="3" id="KW-0805">Transcription regulation</keyword>
<dbReference type="OrthoDB" id="28335at2759"/>
<feature type="domain" description="TAFII28-like protein" evidence="7">
    <location>
        <begin position="168"/>
        <end position="265"/>
    </location>
</feature>
<feature type="compositionally biased region" description="Polar residues" evidence="6">
    <location>
        <begin position="45"/>
        <end position="61"/>
    </location>
</feature>
<proteinExistence type="inferred from homology"/>
<evidence type="ECO:0000256" key="1">
    <source>
        <dbReference type="ARBA" id="ARBA00004123"/>
    </source>
</evidence>
<comment type="similarity">
    <text evidence="2">Belongs to the TAF11 family.</text>
</comment>
<dbReference type="InterPro" id="IPR006809">
    <property type="entry name" value="TAFII28_dom"/>
</dbReference>
<reference evidence="8" key="1">
    <citation type="submission" date="2021-03" db="EMBL/GenBank/DDBJ databases">
        <title>Comparative genomics and phylogenomic investigation of the class Geoglossomycetes provide insights into ecological specialization and systematics.</title>
        <authorList>
            <person name="Melie T."/>
            <person name="Pirro S."/>
            <person name="Miller A.N."/>
            <person name="Quandt A."/>
        </authorList>
    </citation>
    <scope>NUCLEOTIDE SEQUENCE</scope>
    <source>
        <strain evidence="8">GBOQ0MN5Z8</strain>
    </source>
</reference>
<dbReference type="PANTHER" id="PTHR13218">
    <property type="entry name" value="TRANSCRIPTION INITIATION FACTOR TFIID SUBUNIT 11-RELATED"/>
    <property type="match status" value="1"/>
</dbReference>
<dbReference type="CDD" id="cd08048">
    <property type="entry name" value="HFD_TAF11"/>
    <property type="match status" value="1"/>
</dbReference>
<dbReference type="EMBL" id="JAGHQL010000007">
    <property type="protein sequence ID" value="KAH0545306.1"/>
    <property type="molecule type" value="Genomic_DNA"/>
</dbReference>
<comment type="subcellular location">
    <subcellularLocation>
        <location evidence="1">Nucleus</location>
    </subcellularLocation>
</comment>
<dbReference type="Gene3D" id="1.10.20.10">
    <property type="entry name" value="Histone, subunit A"/>
    <property type="match status" value="1"/>
</dbReference>
<dbReference type="GO" id="GO:0016251">
    <property type="term" value="F:RNA polymerase II general transcription initiation factor activity"/>
    <property type="evidence" value="ECO:0007669"/>
    <property type="project" value="TreeGrafter"/>
</dbReference>
<sequence length="299" mass="31797">MSSPPNLSTSPTFTSSMNLPSKKRPLAPISGSSASTSKRRKPSHPVSTNTGFSHPLRQTSFPPDEANRMLKRSSSVESSVAGSAITGRSGKRGKRAKDTQTIGGGSAKNGIARCASKENLSLVDGKSGTGAVGEEEDDDDDENDAGTTMMFDGGGQADEDQEKQKLAILVDSFNEDQSDRYDLFRRVKLQPSALKKIANQTLSQSIPPLVVTTIGGLSKVFIGEIVERAREVQAQWLAAATPDGVFKEEMRGPLLPDHLREAVRRYRKDGEGGGAGFRGLSLGALEGSFAGGRGGRLFK</sequence>
<evidence type="ECO:0000313" key="9">
    <source>
        <dbReference type="Proteomes" id="UP000698800"/>
    </source>
</evidence>
<feature type="compositionally biased region" description="Low complexity" evidence="6">
    <location>
        <begin position="73"/>
        <end position="84"/>
    </location>
</feature>
<dbReference type="Proteomes" id="UP000698800">
    <property type="component" value="Unassembled WGS sequence"/>
</dbReference>
<feature type="compositionally biased region" description="Acidic residues" evidence="6">
    <location>
        <begin position="133"/>
        <end position="144"/>
    </location>
</feature>
<comment type="caution">
    <text evidence="8">The sequence shown here is derived from an EMBL/GenBank/DDBJ whole genome shotgun (WGS) entry which is preliminary data.</text>
</comment>
<keyword evidence="5" id="KW-0539">Nucleus</keyword>
<dbReference type="InterPro" id="IPR045127">
    <property type="entry name" value="TAF11-like"/>
</dbReference>
<evidence type="ECO:0000256" key="4">
    <source>
        <dbReference type="ARBA" id="ARBA00023163"/>
    </source>
</evidence>
<evidence type="ECO:0000256" key="2">
    <source>
        <dbReference type="ARBA" id="ARBA00009788"/>
    </source>
</evidence>
<dbReference type="AlphaFoldDB" id="A0A9P8L3L9"/>
<evidence type="ECO:0000256" key="5">
    <source>
        <dbReference type="ARBA" id="ARBA00023242"/>
    </source>
</evidence>
<dbReference type="PANTHER" id="PTHR13218:SF8">
    <property type="entry name" value="TRANSCRIPTION INITIATION FACTOR TFIID SUBUNIT 11"/>
    <property type="match status" value="1"/>
</dbReference>
<protein>
    <recommendedName>
        <fullName evidence="7">TAFII28-like protein domain-containing protein</fullName>
    </recommendedName>
</protein>
<feature type="region of interest" description="Disordered" evidence="6">
    <location>
        <begin position="1"/>
        <end position="158"/>
    </location>
</feature>
<dbReference type="GO" id="GO:0005669">
    <property type="term" value="C:transcription factor TFIID complex"/>
    <property type="evidence" value="ECO:0007669"/>
    <property type="project" value="InterPro"/>
</dbReference>
<dbReference type="GO" id="GO:0046982">
    <property type="term" value="F:protein heterodimerization activity"/>
    <property type="evidence" value="ECO:0007669"/>
    <property type="project" value="InterPro"/>
</dbReference>
<dbReference type="SUPFAM" id="SSF47113">
    <property type="entry name" value="Histone-fold"/>
    <property type="match status" value="1"/>
</dbReference>
<evidence type="ECO:0000313" key="8">
    <source>
        <dbReference type="EMBL" id="KAH0545306.1"/>
    </source>
</evidence>
<evidence type="ECO:0000256" key="3">
    <source>
        <dbReference type="ARBA" id="ARBA00023015"/>
    </source>
</evidence>
<keyword evidence="9" id="KW-1185">Reference proteome</keyword>
<evidence type="ECO:0000256" key="6">
    <source>
        <dbReference type="SAM" id="MobiDB-lite"/>
    </source>
</evidence>
<dbReference type="GO" id="GO:0051123">
    <property type="term" value="P:RNA polymerase II preinitiation complex assembly"/>
    <property type="evidence" value="ECO:0007669"/>
    <property type="project" value="InterPro"/>
</dbReference>
<dbReference type="InterPro" id="IPR009072">
    <property type="entry name" value="Histone-fold"/>
</dbReference>